<sequence>MESKPLVSILINNYNYGRFVGQAIDSALGQTYENIEVIVVDDGSNDNSREVIKGYGNQIISVLKKNGGQASAINAGFAASKGDIICLLDADDIFLPEKAAEIVNFFNLNPDIDWAFNESAPMQSDDIMTADLKATYKEIYNNNDDKITKKIDFKNNLINAELPNFTPSTSNLCFSRKLSEKMFPLPEERGCSGLAICDAYLKLIAVGLATGCASKRNLGIFRLHQKNLYTTQDITNKRKIYSEIFLATAYYMRAEFPLFSKLTKKLFSKAYATYLRNKSNDEMSNRLINNYFDYLSFSEKIEVNCKTYYYFIKLGFKDLV</sequence>
<keyword evidence="3" id="KW-1185">Reference proteome</keyword>
<dbReference type="GO" id="GO:0016758">
    <property type="term" value="F:hexosyltransferase activity"/>
    <property type="evidence" value="ECO:0007669"/>
    <property type="project" value="UniProtKB-ARBA"/>
</dbReference>
<dbReference type="InterPro" id="IPR001173">
    <property type="entry name" value="Glyco_trans_2-like"/>
</dbReference>
<dbReference type="PANTHER" id="PTHR22916:SF3">
    <property type="entry name" value="UDP-GLCNAC:BETAGAL BETA-1,3-N-ACETYLGLUCOSAMINYLTRANSFERASE-LIKE PROTEIN 1"/>
    <property type="match status" value="1"/>
</dbReference>
<dbReference type="EMBL" id="AP018227">
    <property type="protein sequence ID" value="BAY87276.1"/>
    <property type="molecule type" value="Genomic_DNA"/>
</dbReference>
<protein>
    <submittedName>
        <fullName evidence="2">Putative glycosyl transferase</fullName>
    </submittedName>
</protein>
<evidence type="ECO:0000313" key="3">
    <source>
        <dbReference type="Proteomes" id="UP000218418"/>
    </source>
</evidence>
<dbReference type="AlphaFoldDB" id="A0A1Z4M1C9"/>
<keyword evidence="2" id="KW-0808">Transferase</keyword>
<dbReference type="InterPro" id="IPR029044">
    <property type="entry name" value="Nucleotide-diphossugar_trans"/>
</dbReference>
<evidence type="ECO:0000259" key="1">
    <source>
        <dbReference type="Pfam" id="PF00535"/>
    </source>
</evidence>
<dbReference type="Proteomes" id="UP000218418">
    <property type="component" value="Chromosome"/>
</dbReference>
<accession>A0A1Z4M1C9</accession>
<organism evidence="2 3">
    <name type="scientific">Calothrix parasitica NIES-267</name>
    <dbReference type="NCBI Taxonomy" id="1973488"/>
    <lineage>
        <taxon>Bacteria</taxon>
        <taxon>Bacillati</taxon>
        <taxon>Cyanobacteriota</taxon>
        <taxon>Cyanophyceae</taxon>
        <taxon>Nostocales</taxon>
        <taxon>Calotrichaceae</taxon>
        <taxon>Calothrix</taxon>
    </lineage>
</organism>
<dbReference type="PANTHER" id="PTHR22916">
    <property type="entry name" value="GLYCOSYLTRANSFERASE"/>
    <property type="match status" value="1"/>
</dbReference>
<evidence type="ECO:0000313" key="2">
    <source>
        <dbReference type="EMBL" id="BAY87276.1"/>
    </source>
</evidence>
<dbReference type="Pfam" id="PF00535">
    <property type="entry name" value="Glycos_transf_2"/>
    <property type="match status" value="1"/>
</dbReference>
<dbReference type="SUPFAM" id="SSF53448">
    <property type="entry name" value="Nucleotide-diphospho-sugar transferases"/>
    <property type="match status" value="1"/>
</dbReference>
<proteinExistence type="predicted"/>
<dbReference type="Gene3D" id="3.90.550.10">
    <property type="entry name" value="Spore Coat Polysaccharide Biosynthesis Protein SpsA, Chain A"/>
    <property type="match status" value="1"/>
</dbReference>
<reference evidence="2 3" key="1">
    <citation type="submission" date="2017-06" db="EMBL/GenBank/DDBJ databases">
        <title>Genome sequencing of cyanobaciteial culture collection at National Institute for Environmental Studies (NIES).</title>
        <authorList>
            <person name="Hirose Y."/>
            <person name="Shimura Y."/>
            <person name="Fujisawa T."/>
            <person name="Nakamura Y."/>
            <person name="Kawachi M."/>
        </authorList>
    </citation>
    <scope>NUCLEOTIDE SEQUENCE [LARGE SCALE GENOMIC DNA]</scope>
    <source>
        <strain evidence="2 3">NIES-267</strain>
    </source>
</reference>
<feature type="domain" description="Glycosyltransferase 2-like" evidence="1">
    <location>
        <begin position="8"/>
        <end position="132"/>
    </location>
</feature>
<name>A0A1Z4M1C9_9CYAN</name>
<gene>
    <name evidence="2" type="ORF">NIES267_67970</name>
</gene>
<dbReference type="OrthoDB" id="450387at2"/>